<gene>
    <name evidence="3" type="ORF">PMAYCL1PPCAC_01605</name>
</gene>
<sequence>RMLRYCWLFLSLILVVDCYDDSGWSECHEEDKRNYECRSCRDVTVDLTNCPPSGYACDPDQPLRAVVLTPTNERCQSISCANRGWKLAVDGEIVDRVRCTGNQWRTSTGVIADSFVCAKTESTTVKPPVCSGAPLPSNVCKKEPYTANPFSPVCFTGSRQHCEGATVLVGTWIASTGPAYTLDSAECDQSIRKYRVNTLGGEHSFEQISCMKCPYMSGPASTTYTGAHGKATFEKCIVHCDKGELYGKGKGTEEFVVVPSGRAYYSYFVPGAYAFYSKGASSFEPDFYCKLECTGDPIPGPFLCYKDPTLSPPFTSACFTGDGPHCEGFKVLVANSVRIGPPKLFFPLLEGATCEGSDYNTIMIGQTIKVDRVNCMECPHMSGPARTTYSGQHDNAAYDKCSVRCIADGILYGMETTSGNFEQVSHGIAYYTYDPTGSGSFAFADSSLKKFNEDFYCAKTELCGERPVEPFRCIKDPLAGNSAFMKACFTDFGRNCVGNNVLIAQTSLPPRFVYTLESEAFCDQVNEEYTAKLFGQDVKTTQVSCMVCPFMNEEAQTSYDGEDVTVSAKYDKCFVYCDSSLPLYGYDMSAQFVRVAGDRASYSFDPTFNEFFFVDSAGGIFYPDFYCKSPQPACSGEPVGEPYRCNKDPIEGASFTKACFTGDGPNCVGDNVLVARTALKPSFATTLDGDAVCNDDTGLYKSMLFGQNVEASQVSCMACPYMSGVPDMPTPPNPRPGAVPARYDKCIVICDDATLYLEGMGFVDDYYHSVNGNRASYSFNIDSSTHNFLGSTPYLFRPAFQCVPVPVTGLPDARRKRNTSTLQDSKVMRNKPAN</sequence>
<feature type="chain" id="PRO_5042929394" evidence="2">
    <location>
        <begin position="19"/>
        <end position="834"/>
    </location>
</feature>
<reference evidence="4" key="1">
    <citation type="submission" date="2022-10" db="EMBL/GenBank/DDBJ databases">
        <title>Genome assembly of Pristionchus species.</title>
        <authorList>
            <person name="Yoshida K."/>
            <person name="Sommer R.J."/>
        </authorList>
    </citation>
    <scope>NUCLEOTIDE SEQUENCE [LARGE SCALE GENOMIC DNA]</scope>
    <source>
        <strain evidence="4">RS5460</strain>
    </source>
</reference>
<organism evidence="3 4">
    <name type="scientific">Pristionchus mayeri</name>
    <dbReference type="NCBI Taxonomy" id="1317129"/>
    <lineage>
        <taxon>Eukaryota</taxon>
        <taxon>Metazoa</taxon>
        <taxon>Ecdysozoa</taxon>
        <taxon>Nematoda</taxon>
        <taxon>Chromadorea</taxon>
        <taxon>Rhabditida</taxon>
        <taxon>Rhabditina</taxon>
        <taxon>Diplogasteromorpha</taxon>
        <taxon>Diplogasteroidea</taxon>
        <taxon>Neodiplogasteridae</taxon>
        <taxon>Pristionchus</taxon>
    </lineage>
</organism>
<feature type="non-terminal residue" evidence="3">
    <location>
        <position position="1"/>
    </location>
</feature>
<dbReference type="EMBL" id="BTRK01000001">
    <property type="protein sequence ID" value="GMR31410.1"/>
    <property type="molecule type" value="Genomic_DNA"/>
</dbReference>
<keyword evidence="2" id="KW-0732">Signal</keyword>
<protein>
    <submittedName>
        <fullName evidence="3">Uncharacterized protein</fullName>
    </submittedName>
</protein>
<evidence type="ECO:0000313" key="4">
    <source>
        <dbReference type="Proteomes" id="UP001328107"/>
    </source>
</evidence>
<keyword evidence="4" id="KW-1185">Reference proteome</keyword>
<feature type="signal peptide" evidence="2">
    <location>
        <begin position="1"/>
        <end position="18"/>
    </location>
</feature>
<evidence type="ECO:0000256" key="2">
    <source>
        <dbReference type="SAM" id="SignalP"/>
    </source>
</evidence>
<evidence type="ECO:0000256" key="1">
    <source>
        <dbReference type="SAM" id="MobiDB-lite"/>
    </source>
</evidence>
<name>A0AAN4Z6I2_9BILA</name>
<dbReference type="Proteomes" id="UP001328107">
    <property type="component" value="Unassembled WGS sequence"/>
</dbReference>
<proteinExistence type="predicted"/>
<dbReference type="AlphaFoldDB" id="A0AAN4Z6I2"/>
<feature type="region of interest" description="Disordered" evidence="1">
    <location>
        <begin position="811"/>
        <end position="834"/>
    </location>
</feature>
<comment type="caution">
    <text evidence="3">The sequence shown here is derived from an EMBL/GenBank/DDBJ whole genome shotgun (WGS) entry which is preliminary data.</text>
</comment>
<accession>A0AAN4Z6I2</accession>
<evidence type="ECO:0000313" key="3">
    <source>
        <dbReference type="EMBL" id="GMR31410.1"/>
    </source>
</evidence>